<evidence type="ECO:0000256" key="5">
    <source>
        <dbReference type="SAM" id="MobiDB-lite"/>
    </source>
</evidence>
<organism evidence="8 9">
    <name type="scientific">Kribbella qitaiheensis</name>
    <dbReference type="NCBI Taxonomy" id="1544730"/>
    <lineage>
        <taxon>Bacteria</taxon>
        <taxon>Bacillati</taxon>
        <taxon>Actinomycetota</taxon>
        <taxon>Actinomycetes</taxon>
        <taxon>Propionibacteriales</taxon>
        <taxon>Kribbellaceae</taxon>
        <taxon>Kribbella</taxon>
    </lineage>
</organism>
<keyword evidence="9" id="KW-1185">Reference proteome</keyword>
<comment type="subcellular location">
    <subcellularLocation>
        <location evidence="1">Membrane</location>
        <topology evidence="1">Multi-pass membrane protein</topology>
    </subcellularLocation>
</comment>
<proteinExistence type="predicted"/>
<feature type="transmembrane region" description="Helical" evidence="6">
    <location>
        <begin position="176"/>
        <end position="197"/>
    </location>
</feature>
<dbReference type="PANTHER" id="PTHR31310:SF7">
    <property type="entry name" value="PA-PHOSPHATASE RELATED-FAMILY PROTEIN DDB_G0268928"/>
    <property type="match status" value="1"/>
</dbReference>
<reference evidence="9" key="1">
    <citation type="submission" date="2019-09" db="EMBL/GenBank/DDBJ databases">
        <title>Antimicrobial potential of Antarctic Bacteria.</title>
        <authorList>
            <person name="Benaud N."/>
            <person name="Edwards R.J."/>
            <person name="Ferrari B.C."/>
        </authorList>
    </citation>
    <scope>NUCLEOTIDE SEQUENCE [LARGE SCALE GENOMIC DNA]</scope>
    <source>
        <strain evidence="9">SPB151</strain>
    </source>
</reference>
<dbReference type="PANTHER" id="PTHR31310">
    <property type="match status" value="1"/>
</dbReference>
<accession>A0A7G6WY05</accession>
<reference evidence="8 9" key="2">
    <citation type="journal article" date="2020" name="Microbiol. Resour. Announc.">
        <title>Antarctic desert soil bacteria exhibit high novel natural product potential, evaluated through long-read genome sequencing and comparative genomics.</title>
        <authorList>
            <person name="Benaud N."/>
            <person name="Edwards R.J."/>
            <person name="Amos T.G."/>
            <person name="D'Agostino P.M."/>
            <person name="Gutierrez-Chavez C."/>
            <person name="Montgomery K."/>
            <person name="Nicetic I."/>
            <person name="Ferrari B.C."/>
        </authorList>
    </citation>
    <scope>NUCLEOTIDE SEQUENCE [LARGE SCALE GENOMIC DNA]</scope>
    <source>
        <strain evidence="8 9">SPB151</strain>
    </source>
</reference>
<dbReference type="GO" id="GO:0016020">
    <property type="term" value="C:membrane"/>
    <property type="evidence" value="ECO:0007669"/>
    <property type="project" value="UniProtKB-SubCell"/>
</dbReference>
<evidence type="ECO:0000259" key="7">
    <source>
        <dbReference type="Pfam" id="PF14378"/>
    </source>
</evidence>
<dbReference type="AlphaFoldDB" id="A0A7G6WY05"/>
<evidence type="ECO:0000313" key="9">
    <source>
        <dbReference type="Proteomes" id="UP000515563"/>
    </source>
</evidence>
<feature type="transmembrane region" description="Helical" evidence="6">
    <location>
        <begin position="95"/>
        <end position="113"/>
    </location>
</feature>
<keyword evidence="3 6" id="KW-1133">Transmembrane helix</keyword>
<name>A0A7G6WY05_9ACTN</name>
<feature type="compositionally biased region" description="Low complexity" evidence="5">
    <location>
        <begin position="254"/>
        <end position="265"/>
    </location>
</feature>
<dbReference type="Pfam" id="PF14378">
    <property type="entry name" value="PAP2_3"/>
    <property type="match status" value="1"/>
</dbReference>
<dbReference type="EMBL" id="CP043661">
    <property type="protein sequence ID" value="QNE18870.1"/>
    <property type="molecule type" value="Genomic_DNA"/>
</dbReference>
<protein>
    <submittedName>
        <fullName evidence="8">Inositol phosphorylceramide synthase</fullName>
    </submittedName>
</protein>
<dbReference type="InterPro" id="IPR052185">
    <property type="entry name" value="IPC_Synthase-Related"/>
</dbReference>
<sequence length="278" mass="30311">MGTQALERVELTVESGRSSTGAGPVVWRVVREAVLLATMFLVYSAGRQFAGKHTGSAFDHAREVLSVQHWLHLPDEAAIQHSAMQLPQLVEGANLYYASVHAPLTGAILLWLSIWRPKAYPRVRWTIVSVTGLALVGHILFPLAPPRMMPGFVDTGLKFGQSVYGPESSSGVANQFAAMPSLHVGWAALIALSMILVTRSKWRWLWLLHPIITFSVVVVTGNHYWLDGIAALLLIGVSLPLLLRPGLRSDKAEPPAARYEPRPTAQSGNSIAPQPVLK</sequence>
<feature type="domain" description="Inositolphosphotransferase Aur1/Ipt1" evidence="7">
    <location>
        <begin position="63"/>
        <end position="239"/>
    </location>
</feature>
<evidence type="ECO:0000256" key="4">
    <source>
        <dbReference type="ARBA" id="ARBA00023136"/>
    </source>
</evidence>
<gene>
    <name evidence="8" type="ORF">F1D05_14335</name>
</gene>
<evidence type="ECO:0000256" key="2">
    <source>
        <dbReference type="ARBA" id="ARBA00022692"/>
    </source>
</evidence>
<feature type="region of interest" description="Disordered" evidence="5">
    <location>
        <begin position="250"/>
        <end position="278"/>
    </location>
</feature>
<evidence type="ECO:0000313" key="8">
    <source>
        <dbReference type="EMBL" id="QNE18870.1"/>
    </source>
</evidence>
<keyword evidence="4 6" id="KW-0472">Membrane</keyword>
<feature type="transmembrane region" description="Helical" evidence="6">
    <location>
        <begin position="125"/>
        <end position="144"/>
    </location>
</feature>
<evidence type="ECO:0000256" key="6">
    <source>
        <dbReference type="SAM" id="Phobius"/>
    </source>
</evidence>
<dbReference type="KEGG" id="kqi:F1D05_14335"/>
<dbReference type="InterPro" id="IPR026841">
    <property type="entry name" value="Aur1/Ipt1"/>
</dbReference>
<dbReference type="CDD" id="cd03386">
    <property type="entry name" value="PAP2_Aur1_like"/>
    <property type="match status" value="1"/>
</dbReference>
<evidence type="ECO:0000256" key="3">
    <source>
        <dbReference type="ARBA" id="ARBA00022989"/>
    </source>
</evidence>
<keyword evidence="2 6" id="KW-0812">Transmembrane</keyword>
<evidence type="ECO:0000256" key="1">
    <source>
        <dbReference type="ARBA" id="ARBA00004141"/>
    </source>
</evidence>
<dbReference type="Proteomes" id="UP000515563">
    <property type="component" value="Chromosome"/>
</dbReference>
<feature type="transmembrane region" description="Helical" evidence="6">
    <location>
        <begin position="204"/>
        <end position="219"/>
    </location>
</feature>